<evidence type="ECO:0000313" key="2">
    <source>
        <dbReference type="Ensembl" id="ENSORLP00015019993.1"/>
    </source>
</evidence>
<dbReference type="Ensembl" id="ENSORLT00015029104.1">
    <property type="protein sequence ID" value="ENSORLP00015019993.1"/>
    <property type="gene ID" value="ENSORLG00015021083.1"/>
</dbReference>
<protein>
    <submittedName>
        <fullName evidence="2">Uncharacterized protein</fullName>
    </submittedName>
</protein>
<dbReference type="Proteomes" id="UP000265200">
    <property type="component" value="Chromosome 13"/>
</dbReference>
<proteinExistence type="predicted"/>
<dbReference type="AlphaFoldDB" id="A0A3P9IJE3"/>
<keyword evidence="1" id="KW-0472">Membrane</keyword>
<evidence type="ECO:0000256" key="1">
    <source>
        <dbReference type="SAM" id="Phobius"/>
    </source>
</evidence>
<organism evidence="2 3">
    <name type="scientific">Oryzias latipes</name>
    <name type="common">Japanese rice fish</name>
    <name type="synonym">Japanese killifish</name>
    <dbReference type="NCBI Taxonomy" id="8090"/>
    <lineage>
        <taxon>Eukaryota</taxon>
        <taxon>Metazoa</taxon>
        <taxon>Chordata</taxon>
        <taxon>Craniata</taxon>
        <taxon>Vertebrata</taxon>
        <taxon>Euteleostomi</taxon>
        <taxon>Actinopterygii</taxon>
        <taxon>Neopterygii</taxon>
        <taxon>Teleostei</taxon>
        <taxon>Neoteleostei</taxon>
        <taxon>Acanthomorphata</taxon>
        <taxon>Ovalentaria</taxon>
        <taxon>Atherinomorphae</taxon>
        <taxon>Beloniformes</taxon>
        <taxon>Adrianichthyidae</taxon>
        <taxon>Oryziinae</taxon>
        <taxon>Oryzias</taxon>
    </lineage>
</organism>
<sequence>MTSSLRVLFRYFSVHSKLLSRVLNSVKVNVSLVWVTCTENGASLSVSFALINITFLALSTWMYRFSSSRHQLSYLLYVSCCLLPHSFEFCFLCCSSKIMHKFNLVFSESYPLQLFLSFVS</sequence>
<reference key="1">
    <citation type="journal article" date="2007" name="Nature">
        <title>The medaka draft genome and insights into vertebrate genome evolution.</title>
        <authorList>
            <person name="Kasahara M."/>
            <person name="Naruse K."/>
            <person name="Sasaki S."/>
            <person name="Nakatani Y."/>
            <person name="Qu W."/>
            <person name="Ahsan B."/>
            <person name="Yamada T."/>
            <person name="Nagayasu Y."/>
            <person name="Doi K."/>
            <person name="Kasai Y."/>
            <person name="Jindo T."/>
            <person name="Kobayashi D."/>
            <person name="Shimada A."/>
            <person name="Toyoda A."/>
            <person name="Kuroki Y."/>
            <person name="Fujiyama A."/>
            <person name="Sasaki T."/>
            <person name="Shimizu A."/>
            <person name="Asakawa S."/>
            <person name="Shimizu N."/>
            <person name="Hashimoto S."/>
            <person name="Yang J."/>
            <person name="Lee Y."/>
            <person name="Matsushima K."/>
            <person name="Sugano S."/>
            <person name="Sakaizumi M."/>
            <person name="Narita T."/>
            <person name="Ohishi K."/>
            <person name="Haga S."/>
            <person name="Ohta F."/>
            <person name="Nomoto H."/>
            <person name="Nogata K."/>
            <person name="Morishita T."/>
            <person name="Endo T."/>
            <person name="Shin-I T."/>
            <person name="Takeda H."/>
            <person name="Morishita S."/>
            <person name="Kohara Y."/>
        </authorList>
    </citation>
    <scope>NUCLEOTIDE SEQUENCE [LARGE SCALE GENOMIC DNA]</scope>
    <source>
        <strain>Hd-rR</strain>
    </source>
</reference>
<keyword evidence="1" id="KW-0812">Transmembrane</keyword>
<accession>A0A3P9IJE3</accession>
<feature type="transmembrane region" description="Helical" evidence="1">
    <location>
        <begin position="75"/>
        <end position="99"/>
    </location>
</feature>
<reference evidence="2" key="3">
    <citation type="submission" date="2025-08" db="UniProtKB">
        <authorList>
            <consortium name="Ensembl"/>
        </authorList>
    </citation>
    <scope>IDENTIFICATION</scope>
    <source>
        <strain evidence="2">HSOK</strain>
    </source>
</reference>
<name>A0A3P9IJE3_ORYLA</name>
<reference evidence="2" key="4">
    <citation type="submission" date="2025-09" db="UniProtKB">
        <authorList>
            <consortium name="Ensembl"/>
        </authorList>
    </citation>
    <scope>IDENTIFICATION</scope>
    <source>
        <strain evidence="2">HSOK</strain>
    </source>
</reference>
<feature type="transmembrane region" description="Helical" evidence="1">
    <location>
        <begin position="42"/>
        <end position="63"/>
    </location>
</feature>
<reference evidence="2 3" key="2">
    <citation type="submission" date="2017-04" db="EMBL/GenBank/DDBJ databases">
        <title>CpG methylation of centromeres and impact of large insertions on vertebrate speciation.</title>
        <authorList>
            <person name="Ichikawa K."/>
            <person name="Yoshimura J."/>
            <person name="Morishita S."/>
        </authorList>
    </citation>
    <scope>NUCLEOTIDE SEQUENCE</scope>
    <source>
        <strain evidence="2 3">HSOK</strain>
    </source>
</reference>
<keyword evidence="1" id="KW-1133">Transmembrane helix</keyword>
<evidence type="ECO:0000313" key="3">
    <source>
        <dbReference type="Proteomes" id="UP000265200"/>
    </source>
</evidence>